<reference evidence="2 3" key="1">
    <citation type="submission" date="2020-08" db="EMBL/GenBank/DDBJ databases">
        <title>Genomic Encyclopedia of Type Strains, Phase IV (KMG-IV): sequencing the most valuable type-strain genomes for metagenomic binning, comparative biology and taxonomic classification.</title>
        <authorList>
            <person name="Goeker M."/>
        </authorList>
    </citation>
    <scope>NUCLEOTIDE SEQUENCE [LARGE SCALE GENOMIC DNA]</scope>
    <source>
        <strain evidence="2 3">DSM 105481</strain>
    </source>
</reference>
<evidence type="ECO:0000256" key="1">
    <source>
        <dbReference type="SAM" id="Phobius"/>
    </source>
</evidence>
<keyword evidence="3" id="KW-1185">Reference proteome</keyword>
<comment type="caution">
    <text evidence="2">The sequence shown here is derived from an EMBL/GenBank/DDBJ whole genome shotgun (WGS) entry which is preliminary data.</text>
</comment>
<keyword evidence="1" id="KW-1133">Transmembrane helix</keyword>
<keyword evidence="1" id="KW-0472">Membrane</keyword>
<feature type="transmembrane region" description="Helical" evidence="1">
    <location>
        <begin position="6"/>
        <end position="24"/>
    </location>
</feature>
<dbReference type="EMBL" id="JACJHX010000001">
    <property type="protein sequence ID" value="MBA9024738.1"/>
    <property type="molecule type" value="Genomic_DNA"/>
</dbReference>
<accession>A0ABR6CIB6</accession>
<dbReference type="Proteomes" id="UP000626697">
    <property type="component" value="Unassembled WGS sequence"/>
</dbReference>
<sequence>MTIEIGVLIGIGALLISFLTYLYNKRKELKTDMRKASK</sequence>
<keyword evidence="1" id="KW-0812">Transmembrane</keyword>
<proteinExistence type="predicted"/>
<protein>
    <submittedName>
        <fullName evidence="2">Uncharacterized membrane protein (DUF485 family)</fullName>
    </submittedName>
</protein>
<evidence type="ECO:0000313" key="2">
    <source>
        <dbReference type="EMBL" id="MBA9024738.1"/>
    </source>
</evidence>
<evidence type="ECO:0000313" key="3">
    <source>
        <dbReference type="Proteomes" id="UP000626697"/>
    </source>
</evidence>
<organism evidence="2 3">
    <name type="scientific">Peribacillus huizhouensis</name>
    <dbReference type="NCBI Taxonomy" id="1501239"/>
    <lineage>
        <taxon>Bacteria</taxon>
        <taxon>Bacillati</taxon>
        <taxon>Bacillota</taxon>
        <taxon>Bacilli</taxon>
        <taxon>Bacillales</taxon>
        <taxon>Bacillaceae</taxon>
        <taxon>Peribacillus</taxon>
    </lineage>
</organism>
<name>A0ABR6CIB6_9BACI</name>
<gene>
    <name evidence="2" type="ORF">HNP81_000020</name>
</gene>